<evidence type="ECO:0000313" key="3">
    <source>
        <dbReference type="EMBL" id="KAG9069424.1"/>
    </source>
</evidence>
<dbReference type="EMBL" id="JAHRHY010000005">
    <property type="protein sequence ID" value="KAG9069424.1"/>
    <property type="molecule type" value="Genomic_DNA"/>
</dbReference>
<gene>
    <name evidence="3" type="ORF">KI688_010326</name>
</gene>
<dbReference type="PANTHER" id="PTHR28002:SF1">
    <property type="entry name" value="MIOREX COMPLEX COMPONENT 11"/>
    <property type="match status" value="1"/>
</dbReference>
<feature type="domain" description="N-acetyltransferase" evidence="2">
    <location>
        <begin position="261"/>
        <end position="429"/>
    </location>
</feature>
<name>A0A9P7XXQ9_9FUNG</name>
<evidence type="ECO:0000259" key="2">
    <source>
        <dbReference type="PROSITE" id="PS51186"/>
    </source>
</evidence>
<dbReference type="Proteomes" id="UP000707451">
    <property type="component" value="Unassembled WGS sequence"/>
</dbReference>
<dbReference type="InterPro" id="IPR016181">
    <property type="entry name" value="Acyl_CoA_acyltransferase"/>
</dbReference>
<dbReference type="Gene3D" id="3.40.630.30">
    <property type="match status" value="1"/>
</dbReference>
<dbReference type="InterPro" id="IPR000182">
    <property type="entry name" value="GNAT_dom"/>
</dbReference>
<dbReference type="GO" id="GO:0016747">
    <property type="term" value="F:acyltransferase activity, transferring groups other than amino-acyl groups"/>
    <property type="evidence" value="ECO:0007669"/>
    <property type="project" value="InterPro"/>
</dbReference>
<protein>
    <recommendedName>
        <fullName evidence="2">N-acetyltransferase domain-containing protein</fullName>
    </recommendedName>
</protein>
<reference evidence="3" key="1">
    <citation type="submission" date="2021-06" db="EMBL/GenBank/DDBJ databases">
        <title>Genome Sequence of Mortierella hyaline Strain SCG-10, a Cold-Adapted, Nitrate-Reducing Fungus Isolated from Soil in Minnesota, USA.</title>
        <authorList>
            <person name="Aldossari N."/>
        </authorList>
    </citation>
    <scope>NUCLEOTIDE SEQUENCE</scope>
    <source>
        <strain evidence="3">SCG-10</strain>
    </source>
</reference>
<dbReference type="SUPFAM" id="SSF55729">
    <property type="entry name" value="Acyl-CoA N-acyltransferases (Nat)"/>
    <property type="match status" value="1"/>
</dbReference>
<dbReference type="GO" id="GO:0005739">
    <property type="term" value="C:mitochondrion"/>
    <property type="evidence" value="ECO:0007669"/>
    <property type="project" value="TreeGrafter"/>
</dbReference>
<feature type="compositionally biased region" description="Polar residues" evidence="1">
    <location>
        <begin position="47"/>
        <end position="63"/>
    </location>
</feature>
<evidence type="ECO:0000256" key="1">
    <source>
        <dbReference type="SAM" id="MobiDB-lite"/>
    </source>
</evidence>
<evidence type="ECO:0000313" key="4">
    <source>
        <dbReference type="Proteomes" id="UP000707451"/>
    </source>
</evidence>
<dbReference type="Pfam" id="PF10306">
    <property type="entry name" value="FLILHELTA"/>
    <property type="match status" value="1"/>
</dbReference>
<dbReference type="Pfam" id="PF00583">
    <property type="entry name" value="Acetyltransf_1"/>
    <property type="match status" value="1"/>
</dbReference>
<dbReference type="InterPro" id="IPR018811">
    <property type="entry name" value="MRX11"/>
</dbReference>
<proteinExistence type="predicted"/>
<dbReference type="AlphaFoldDB" id="A0A9P7XXQ9"/>
<keyword evidence="4" id="KW-1185">Reference proteome</keyword>
<dbReference type="OrthoDB" id="2348079at2759"/>
<sequence>MATLRLLPGFQTVRVGRHSLLSRTPLVSVSGVQARPLLARSPPPINKSITQRSYSTSLPPGSSTVATTTTTTTNTTAVSEIPKKLSKFRQYAEQFKNKPASHLISFGILHEITAIVPLPIVYFALVETGIKIPFPEQAIEEGNRFVGRVVKYYGWDLEGTDGARTMLNMATSYAVVKALIPLRLALFQVSLYPMTVMPAPISATTPATILVNVPSRPSIRSGSPLSSVSSADTVSSTTTTPANEVVFRHGRVEDATLMTEMQFSNYQHHYRKILPSSFLDNLNHEAMTDFHAKRMTPPVDEREMAYVIAERRNAETGVLEPIGMSQSMVPWWDRAYNHRWNEGWSQESFDCEIDTLYVKIGIQGGGIGRKLVLGALQEAYDRFNMRKGVIIWTLVANTQARDFYMRIGCEEAGFRTLDLIDYPAECVGYAFRSVGEAIGK</sequence>
<accession>A0A9P7XXQ9</accession>
<comment type="caution">
    <text evidence="3">The sequence shown here is derived from an EMBL/GenBank/DDBJ whole genome shotgun (WGS) entry which is preliminary data.</text>
</comment>
<feature type="region of interest" description="Disordered" evidence="1">
    <location>
        <begin position="41"/>
        <end position="71"/>
    </location>
</feature>
<organism evidence="3 4">
    <name type="scientific">Linnemannia hyalina</name>
    <dbReference type="NCBI Taxonomy" id="64524"/>
    <lineage>
        <taxon>Eukaryota</taxon>
        <taxon>Fungi</taxon>
        <taxon>Fungi incertae sedis</taxon>
        <taxon>Mucoromycota</taxon>
        <taxon>Mortierellomycotina</taxon>
        <taxon>Mortierellomycetes</taxon>
        <taxon>Mortierellales</taxon>
        <taxon>Mortierellaceae</taxon>
        <taxon>Linnemannia</taxon>
    </lineage>
</organism>
<dbReference type="PROSITE" id="PS51186">
    <property type="entry name" value="GNAT"/>
    <property type="match status" value="1"/>
</dbReference>
<dbReference type="PANTHER" id="PTHR28002">
    <property type="entry name" value="MIOREX COMPLEX COMPONENT 11"/>
    <property type="match status" value="1"/>
</dbReference>